<gene>
    <name evidence="2" type="ORF">P9875_09360</name>
</gene>
<dbReference type="Gene3D" id="6.20.450.20">
    <property type="match status" value="1"/>
</dbReference>
<keyword evidence="3" id="KW-1185">Reference proteome</keyword>
<evidence type="ECO:0000259" key="1">
    <source>
        <dbReference type="Pfam" id="PF21217"/>
    </source>
</evidence>
<reference evidence="2 3" key="1">
    <citation type="submission" date="2023-04" db="EMBL/GenBank/DDBJ databases">
        <title>Nanopore sequencing of Janthinobacterium from water.</title>
        <authorList>
            <person name="Ciuchcinski K."/>
            <person name="Rokowska A."/>
            <person name="Dziewit L."/>
        </authorList>
    </citation>
    <scope>NUCLEOTIDE SEQUENCE [LARGE SCALE GENOMIC DNA]</scope>
    <source>
        <strain evidence="2 3">DEMB2</strain>
    </source>
</reference>
<accession>A0ABY8IBG7</accession>
<name>A0ABY8IBG7_9BURK</name>
<sequence>MNATSSSTTSEVATTEAAETYDHWFRAKVLTSLNDDRPTASHETVMAQLRKIVTPQTDGCHAYTATISLSNNTLCHTEHRF</sequence>
<evidence type="ECO:0000313" key="3">
    <source>
        <dbReference type="Proteomes" id="UP001219584"/>
    </source>
</evidence>
<proteinExistence type="predicted"/>
<dbReference type="InterPro" id="IPR048851">
    <property type="entry name" value="PaaA2_dom"/>
</dbReference>
<organism evidence="2 3">
    <name type="scientific">Janthinobacterium rivuli</name>
    <dbReference type="NCBI Taxonomy" id="2751478"/>
    <lineage>
        <taxon>Bacteria</taxon>
        <taxon>Pseudomonadati</taxon>
        <taxon>Pseudomonadota</taxon>
        <taxon>Betaproteobacteria</taxon>
        <taxon>Burkholderiales</taxon>
        <taxon>Oxalobacteraceae</taxon>
        <taxon>Janthinobacterium</taxon>
    </lineage>
</organism>
<dbReference type="RefSeq" id="WP_278318204.1">
    <property type="nucleotide sequence ID" value="NZ_CP121464.1"/>
</dbReference>
<evidence type="ECO:0000313" key="2">
    <source>
        <dbReference type="EMBL" id="WFR81350.1"/>
    </source>
</evidence>
<protein>
    <submittedName>
        <fullName evidence="2">Stability determinant</fullName>
    </submittedName>
</protein>
<dbReference type="Pfam" id="PF21217">
    <property type="entry name" value="PaaA2"/>
    <property type="match status" value="1"/>
</dbReference>
<dbReference type="Proteomes" id="UP001219584">
    <property type="component" value="Chromosome"/>
</dbReference>
<dbReference type="EMBL" id="CP121464">
    <property type="protein sequence ID" value="WFR81350.1"/>
    <property type="molecule type" value="Genomic_DNA"/>
</dbReference>
<feature type="domain" description="Stability determinant" evidence="1">
    <location>
        <begin position="16"/>
        <end position="47"/>
    </location>
</feature>